<accession>A0A2T7DZG0</accession>
<evidence type="ECO:0000259" key="4">
    <source>
        <dbReference type="Pfam" id="PF01266"/>
    </source>
</evidence>
<dbReference type="AlphaFoldDB" id="A0A2T7DZG0"/>
<evidence type="ECO:0000256" key="3">
    <source>
        <dbReference type="SAM" id="Phobius"/>
    </source>
</evidence>
<sequence>MEEEIHGIVIIGGGICGLATALALRRKGLSSLVLEKSDTAFRWSGHWCSRQRMASPGTTWPCN</sequence>
<protein>
    <recommendedName>
        <fullName evidence="4">FAD dependent oxidoreductase domain-containing protein</fullName>
    </recommendedName>
</protein>
<keyword evidence="3" id="KW-0472">Membrane</keyword>
<keyword evidence="3" id="KW-1133">Transmembrane helix</keyword>
<feature type="transmembrane region" description="Helical" evidence="3">
    <location>
        <begin position="6"/>
        <end position="24"/>
    </location>
</feature>
<evidence type="ECO:0000313" key="6">
    <source>
        <dbReference type="Proteomes" id="UP000244336"/>
    </source>
</evidence>
<dbReference type="Pfam" id="PF01266">
    <property type="entry name" value="DAO"/>
    <property type="match status" value="1"/>
</dbReference>
<keyword evidence="2" id="KW-0503">Monooxygenase</keyword>
<dbReference type="Proteomes" id="UP000244336">
    <property type="component" value="Chromosome 4"/>
</dbReference>
<evidence type="ECO:0000256" key="2">
    <source>
        <dbReference type="ARBA" id="ARBA00023033"/>
    </source>
</evidence>
<dbReference type="InterPro" id="IPR006076">
    <property type="entry name" value="FAD-dep_OxRdtase"/>
</dbReference>
<dbReference type="OrthoDB" id="1878542at2759"/>
<evidence type="ECO:0000256" key="1">
    <source>
        <dbReference type="ARBA" id="ARBA00023002"/>
    </source>
</evidence>
<keyword evidence="6" id="KW-1185">Reference proteome</keyword>
<organism evidence="5 6">
    <name type="scientific">Panicum hallii var. hallii</name>
    <dbReference type="NCBI Taxonomy" id="1504633"/>
    <lineage>
        <taxon>Eukaryota</taxon>
        <taxon>Viridiplantae</taxon>
        <taxon>Streptophyta</taxon>
        <taxon>Embryophyta</taxon>
        <taxon>Tracheophyta</taxon>
        <taxon>Spermatophyta</taxon>
        <taxon>Magnoliopsida</taxon>
        <taxon>Liliopsida</taxon>
        <taxon>Poales</taxon>
        <taxon>Poaceae</taxon>
        <taxon>PACMAD clade</taxon>
        <taxon>Panicoideae</taxon>
        <taxon>Panicodae</taxon>
        <taxon>Paniceae</taxon>
        <taxon>Panicinae</taxon>
        <taxon>Panicum</taxon>
        <taxon>Panicum sect. Panicum</taxon>
    </lineage>
</organism>
<keyword evidence="3" id="KW-0812">Transmembrane</keyword>
<dbReference type="STRING" id="1504633.A0A2T7DZG0"/>
<dbReference type="PANTHER" id="PTHR45934">
    <property type="entry name" value="FAD/NAD(P)-BINDING OXIDOREDUCTASE FAMILY PROTEIN"/>
    <property type="match status" value="1"/>
</dbReference>
<reference evidence="5 6" key="1">
    <citation type="submission" date="2018-04" db="EMBL/GenBank/DDBJ databases">
        <title>WGS assembly of Panicum hallii var. hallii HAL2.</title>
        <authorList>
            <person name="Lovell J."/>
            <person name="Jenkins J."/>
            <person name="Lowry D."/>
            <person name="Mamidi S."/>
            <person name="Sreedasyam A."/>
            <person name="Weng X."/>
            <person name="Barry K."/>
            <person name="Bonette J."/>
            <person name="Campitelli B."/>
            <person name="Daum C."/>
            <person name="Gordon S."/>
            <person name="Gould B."/>
            <person name="Lipzen A."/>
            <person name="MacQueen A."/>
            <person name="Palacio-Mejia J."/>
            <person name="Plott C."/>
            <person name="Shakirov E."/>
            <person name="Shu S."/>
            <person name="Yoshinaga Y."/>
            <person name="Zane M."/>
            <person name="Rokhsar D."/>
            <person name="Grimwood J."/>
            <person name="Schmutz J."/>
            <person name="Juenger T."/>
        </authorList>
    </citation>
    <scope>NUCLEOTIDE SEQUENCE [LARGE SCALE GENOMIC DNA]</scope>
    <source>
        <strain evidence="6">cv. HAL2</strain>
    </source>
</reference>
<proteinExistence type="predicted"/>
<evidence type="ECO:0000313" key="5">
    <source>
        <dbReference type="EMBL" id="PUZ60969.1"/>
    </source>
</evidence>
<keyword evidence="1" id="KW-0560">Oxidoreductase</keyword>
<feature type="domain" description="FAD dependent oxidoreductase" evidence="4">
    <location>
        <begin position="8"/>
        <end position="46"/>
    </location>
</feature>
<dbReference type="Gene3D" id="3.50.50.60">
    <property type="entry name" value="FAD/NAD(P)-binding domain"/>
    <property type="match status" value="1"/>
</dbReference>
<gene>
    <name evidence="5" type="ORF">GQ55_4G227900</name>
</gene>
<dbReference type="EMBL" id="CM009752">
    <property type="protein sequence ID" value="PUZ60969.1"/>
    <property type="molecule type" value="Genomic_DNA"/>
</dbReference>
<dbReference type="InterPro" id="IPR036188">
    <property type="entry name" value="FAD/NAD-bd_sf"/>
</dbReference>
<dbReference type="GO" id="GO:0004497">
    <property type="term" value="F:monooxygenase activity"/>
    <property type="evidence" value="ECO:0007669"/>
    <property type="project" value="UniProtKB-KW"/>
</dbReference>
<name>A0A2T7DZG0_9POAL</name>
<dbReference type="Gramene" id="PUZ60969">
    <property type="protein sequence ID" value="PUZ60969"/>
    <property type="gene ID" value="GQ55_4G227900"/>
</dbReference>
<dbReference type="SUPFAM" id="SSF51905">
    <property type="entry name" value="FAD/NAD(P)-binding domain"/>
    <property type="match status" value="1"/>
</dbReference>
<dbReference type="PANTHER" id="PTHR45934:SF2">
    <property type="entry name" value="MONOOXYGENASE 1"/>
    <property type="match status" value="1"/>
</dbReference>
<dbReference type="InterPro" id="IPR044560">
    <property type="entry name" value="MOase"/>
</dbReference>